<evidence type="ECO:0000256" key="6">
    <source>
        <dbReference type="ARBA" id="ARBA00023186"/>
    </source>
</evidence>
<evidence type="ECO:0000256" key="9">
    <source>
        <dbReference type="SAM" id="Phobius"/>
    </source>
</evidence>
<evidence type="ECO:0000256" key="4">
    <source>
        <dbReference type="ARBA" id="ARBA00022989"/>
    </source>
</evidence>
<comment type="subcellular location">
    <subcellularLocation>
        <location evidence="1">Cell membrane</location>
        <topology evidence="1">Single-pass type II membrane protein</topology>
    </subcellularLocation>
</comment>
<evidence type="ECO:0000256" key="2">
    <source>
        <dbReference type="ARBA" id="ARBA00022475"/>
    </source>
</evidence>
<dbReference type="PANTHER" id="PTHR38035:SF1">
    <property type="entry name" value="ANCILLARY SECYEG TRANSLOCON SUBUNIT"/>
    <property type="match status" value="1"/>
</dbReference>
<keyword evidence="12" id="KW-1185">Reference proteome</keyword>
<keyword evidence="5 9" id="KW-0472">Membrane</keyword>
<dbReference type="EMBL" id="AP021888">
    <property type="protein sequence ID" value="BBP42974.1"/>
    <property type="molecule type" value="Genomic_DNA"/>
</dbReference>
<dbReference type="GO" id="GO:0005886">
    <property type="term" value="C:plasma membrane"/>
    <property type="evidence" value="ECO:0007669"/>
    <property type="project" value="UniProtKB-SubCell"/>
</dbReference>
<evidence type="ECO:0000256" key="1">
    <source>
        <dbReference type="ARBA" id="ARBA00004401"/>
    </source>
</evidence>
<reference evidence="12" key="1">
    <citation type="submission" date="2019-11" db="EMBL/GenBank/DDBJ databases">
        <title>Isolation and characterization of two novel species in the genus Thiomicrorhabdus.</title>
        <authorList>
            <person name="Mochizuki J."/>
            <person name="Kojima H."/>
            <person name="Fukui M."/>
        </authorList>
    </citation>
    <scope>NUCLEOTIDE SEQUENCE [LARGE SCALE GENOMIC DNA]</scope>
    <source>
        <strain evidence="12">AkT22</strain>
    </source>
</reference>
<evidence type="ECO:0000259" key="10">
    <source>
        <dbReference type="Pfam" id="PF09976"/>
    </source>
</evidence>
<keyword evidence="2" id="KW-1003">Cell membrane</keyword>
<dbReference type="Gene3D" id="1.25.40.10">
    <property type="entry name" value="Tetratricopeptide repeat domain"/>
    <property type="match status" value="2"/>
</dbReference>
<evidence type="ECO:0000313" key="12">
    <source>
        <dbReference type="Proteomes" id="UP000501466"/>
    </source>
</evidence>
<evidence type="ECO:0000256" key="5">
    <source>
        <dbReference type="ARBA" id="ARBA00023136"/>
    </source>
</evidence>
<dbReference type="InterPro" id="IPR018704">
    <property type="entry name" value="SecYEG/CpoB_TPR"/>
</dbReference>
<evidence type="ECO:0000256" key="8">
    <source>
        <dbReference type="ARBA" id="ARBA00024235"/>
    </source>
</evidence>
<evidence type="ECO:0000256" key="3">
    <source>
        <dbReference type="ARBA" id="ARBA00022692"/>
    </source>
</evidence>
<evidence type="ECO:0000313" key="11">
    <source>
        <dbReference type="EMBL" id="BBP42974.1"/>
    </source>
</evidence>
<feature type="transmembrane region" description="Helical" evidence="9">
    <location>
        <begin position="20"/>
        <end position="42"/>
    </location>
</feature>
<dbReference type="InterPro" id="IPR019734">
    <property type="entry name" value="TPR_rpt"/>
</dbReference>
<dbReference type="PIRSF" id="PIRSF006170">
    <property type="entry name" value="YfgM"/>
    <property type="match status" value="1"/>
</dbReference>
<dbReference type="RefSeq" id="WP_173290822.1">
    <property type="nucleotide sequence ID" value="NZ_AP021888.1"/>
</dbReference>
<feature type="domain" description="Ancillary SecYEG translocon subunit/Cell division coordinator CpoB TPR" evidence="10">
    <location>
        <begin position="15"/>
        <end position="155"/>
    </location>
</feature>
<dbReference type="GO" id="GO:0044877">
    <property type="term" value="F:protein-containing complex binding"/>
    <property type="evidence" value="ECO:0007669"/>
    <property type="project" value="InterPro"/>
</dbReference>
<dbReference type="KEGG" id="tzo:THMIRHAT_07200"/>
<sequence>MSRYESDDEQVQALKDWWKANGTSLLSGLLAISIAWAGWNYWQNQTLSKAVMASSTFEVLQIKMEQGQFGDVARDGLKLMEEQPDSPYATGTALLLAKFYADKQEMDKAVEQLDWVMANAPDSSLKLISRLRLAQLQQQAGNLDEAKNALTQAKTLKLSTAEQANLDYALAELFLAQKDLDQARTHLKAVLDNQETSTNLATLARLQLDDIAQ</sequence>
<accession>A0A6F8PLN6</accession>
<comment type="similarity">
    <text evidence="7">Belongs to the YfgM family.</text>
</comment>
<dbReference type="Pfam" id="PF13174">
    <property type="entry name" value="TPR_6"/>
    <property type="match status" value="1"/>
</dbReference>
<protein>
    <recommendedName>
        <fullName evidence="8">Ancillary SecYEG translocon subunit</fullName>
    </recommendedName>
</protein>
<evidence type="ECO:0000256" key="7">
    <source>
        <dbReference type="ARBA" id="ARBA00024197"/>
    </source>
</evidence>
<name>A0A6F8PLN6_9GAMM</name>
<keyword evidence="4 9" id="KW-1133">Transmembrane helix</keyword>
<dbReference type="Pfam" id="PF09976">
    <property type="entry name" value="TPR_21"/>
    <property type="match status" value="1"/>
</dbReference>
<dbReference type="PANTHER" id="PTHR38035">
    <property type="entry name" value="UPF0070 PROTEIN YFGM"/>
    <property type="match status" value="1"/>
</dbReference>
<keyword evidence="6" id="KW-0143">Chaperone</keyword>
<proteinExistence type="inferred from homology"/>
<dbReference type="Proteomes" id="UP000501466">
    <property type="component" value="Chromosome"/>
</dbReference>
<dbReference type="InterPro" id="IPR011990">
    <property type="entry name" value="TPR-like_helical_dom_sf"/>
</dbReference>
<keyword evidence="3 9" id="KW-0812">Transmembrane</keyword>
<dbReference type="InterPro" id="IPR026039">
    <property type="entry name" value="YfgM"/>
</dbReference>
<organism evidence="11 12">
    <name type="scientific">Thiosulfativibrio zosterae</name>
    <dbReference type="NCBI Taxonomy" id="2675053"/>
    <lineage>
        <taxon>Bacteria</taxon>
        <taxon>Pseudomonadati</taxon>
        <taxon>Pseudomonadota</taxon>
        <taxon>Gammaproteobacteria</taxon>
        <taxon>Thiotrichales</taxon>
        <taxon>Piscirickettsiaceae</taxon>
        <taxon>Thiosulfativibrio</taxon>
    </lineage>
</organism>
<dbReference type="AlphaFoldDB" id="A0A6F8PLN6"/>
<gene>
    <name evidence="11" type="ORF">THMIRHAT_07200</name>
</gene>
<dbReference type="SUPFAM" id="SSF48452">
    <property type="entry name" value="TPR-like"/>
    <property type="match status" value="1"/>
</dbReference>